<dbReference type="SUPFAM" id="SSF53756">
    <property type="entry name" value="UDP-Glycosyltransferase/glycogen phosphorylase"/>
    <property type="match status" value="1"/>
</dbReference>
<dbReference type="PANTHER" id="PTHR46401">
    <property type="entry name" value="GLYCOSYLTRANSFERASE WBBK-RELATED"/>
    <property type="match status" value="1"/>
</dbReference>
<dbReference type="FunFam" id="3.40.50.2000:FF:000119">
    <property type="entry name" value="Glycosyl transferase group 1"/>
    <property type="match status" value="1"/>
</dbReference>
<feature type="domain" description="Glycosyl transferase family 1" evidence="2">
    <location>
        <begin position="193"/>
        <end position="359"/>
    </location>
</feature>
<gene>
    <name evidence="4" type="ORF">GNE07_12425</name>
</gene>
<dbReference type="Gene3D" id="3.40.50.2000">
    <property type="entry name" value="Glycogen Phosphorylase B"/>
    <property type="match status" value="2"/>
</dbReference>
<accession>A0AAW9WH20</accession>
<name>A0AAW9WH20_9FIRM</name>
<dbReference type="EMBL" id="WNME01000007">
    <property type="protein sequence ID" value="MUB63858.1"/>
    <property type="molecule type" value="Genomic_DNA"/>
</dbReference>
<dbReference type="CDD" id="cd03809">
    <property type="entry name" value="GT4_MtfB-like"/>
    <property type="match status" value="1"/>
</dbReference>
<dbReference type="Pfam" id="PF13439">
    <property type="entry name" value="Glyco_transf_4"/>
    <property type="match status" value="1"/>
</dbReference>
<evidence type="ECO:0000259" key="3">
    <source>
        <dbReference type="Pfam" id="PF13439"/>
    </source>
</evidence>
<dbReference type="GO" id="GO:0009103">
    <property type="term" value="P:lipopolysaccharide biosynthetic process"/>
    <property type="evidence" value="ECO:0007669"/>
    <property type="project" value="TreeGrafter"/>
</dbReference>
<sequence>MRIAFDAQLLFEKQKTGIGWNSKKMIDELIQLPGNEYHLNCFNFRKNPERDQLIRQYREKGCIVHECKWMPASVYNHLERLIPFPYRFIFRENADITQFFNYTIPLGVKSKQITIVHDMAYKAYPDTVAQKTKHWLDSHLEQYCRRADIIITVSEFSKKEIMKYLAVPSEKIHVVYNGVDLDQYREADNTQNIENIKKKYGITGAYLLYLGTLEPRKNLGSLLEAYMHLKEEHEPVPKLVLAGKKGWLYDSIFEKVKEYGLQENVVFPGYIAANDAPILLSGALLFVFPSLYEGFGIPPLEAMACGTPVITSNSSSLPEVTGDAAILTDPLDIQGLKNAMQKLINSPELRLELKEKGKLRAEQFSWRASAKRLLDIYNEVKMETGNADI</sequence>
<dbReference type="PANTHER" id="PTHR46401:SF2">
    <property type="entry name" value="GLYCOSYLTRANSFERASE WBBK-RELATED"/>
    <property type="match status" value="1"/>
</dbReference>
<protein>
    <submittedName>
        <fullName evidence="4">Glycosyltransferase</fullName>
    </submittedName>
</protein>
<evidence type="ECO:0000313" key="4">
    <source>
        <dbReference type="EMBL" id="MUB63858.1"/>
    </source>
</evidence>
<evidence type="ECO:0000256" key="1">
    <source>
        <dbReference type="ARBA" id="ARBA00022679"/>
    </source>
</evidence>
<comment type="caution">
    <text evidence="4">The sequence shown here is derived from an EMBL/GenBank/DDBJ whole genome shotgun (WGS) entry which is preliminary data.</text>
</comment>
<evidence type="ECO:0000259" key="2">
    <source>
        <dbReference type="Pfam" id="PF00534"/>
    </source>
</evidence>
<dbReference type="GO" id="GO:0016757">
    <property type="term" value="F:glycosyltransferase activity"/>
    <property type="evidence" value="ECO:0007669"/>
    <property type="project" value="InterPro"/>
</dbReference>
<dbReference type="Proteomes" id="UP000434223">
    <property type="component" value="Unassembled WGS sequence"/>
</dbReference>
<keyword evidence="1" id="KW-0808">Transferase</keyword>
<dbReference type="InterPro" id="IPR001296">
    <property type="entry name" value="Glyco_trans_1"/>
</dbReference>
<reference evidence="4 5" key="1">
    <citation type="submission" date="2019-09" db="EMBL/GenBank/DDBJ databases">
        <title>Draft genome sequencing of Hungatella hathewayi 123Y-2.</title>
        <authorList>
            <person name="Lv Q."/>
            <person name="Li S."/>
        </authorList>
    </citation>
    <scope>NUCLEOTIDE SEQUENCE [LARGE SCALE GENOMIC DNA]</scope>
    <source>
        <strain evidence="4 5">123Y-2</strain>
    </source>
</reference>
<evidence type="ECO:0000313" key="5">
    <source>
        <dbReference type="Proteomes" id="UP000434223"/>
    </source>
</evidence>
<organism evidence="4 5">
    <name type="scientific">Hungatella hathewayi</name>
    <dbReference type="NCBI Taxonomy" id="154046"/>
    <lineage>
        <taxon>Bacteria</taxon>
        <taxon>Bacillati</taxon>
        <taxon>Bacillota</taxon>
        <taxon>Clostridia</taxon>
        <taxon>Lachnospirales</taxon>
        <taxon>Lachnospiraceae</taxon>
        <taxon>Hungatella</taxon>
    </lineage>
</organism>
<dbReference type="Pfam" id="PF00534">
    <property type="entry name" value="Glycos_transf_1"/>
    <property type="match status" value="1"/>
</dbReference>
<dbReference type="AlphaFoldDB" id="A0AAW9WH20"/>
<dbReference type="RefSeq" id="WP_055651185.1">
    <property type="nucleotide sequence ID" value="NZ_CABJBJ010000028.1"/>
</dbReference>
<dbReference type="InterPro" id="IPR028098">
    <property type="entry name" value="Glyco_trans_4-like_N"/>
</dbReference>
<feature type="domain" description="Glycosyltransferase subfamily 4-like N-terminal" evidence="3">
    <location>
        <begin position="38"/>
        <end position="183"/>
    </location>
</feature>
<proteinExistence type="predicted"/>